<keyword evidence="1" id="KW-0758">Storage protein</keyword>
<dbReference type="EMBL" id="JAINUG010000035">
    <property type="protein sequence ID" value="KAJ8408483.1"/>
    <property type="molecule type" value="Genomic_DNA"/>
</dbReference>
<dbReference type="InterPro" id="IPR050733">
    <property type="entry name" value="Vitellogenin/Apolipophorin"/>
</dbReference>
<gene>
    <name evidence="3" type="ORF">AAFF_G00258970</name>
</gene>
<organism evidence="3 4">
    <name type="scientific">Aldrovandia affinis</name>
    <dbReference type="NCBI Taxonomy" id="143900"/>
    <lineage>
        <taxon>Eukaryota</taxon>
        <taxon>Metazoa</taxon>
        <taxon>Chordata</taxon>
        <taxon>Craniata</taxon>
        <taxon>Vertebrata</taxon>
        <taxon>Euteleostomi</taxon>
        <taxon>Actinopterygii</taxon>
        <taxon>Neopterygii</taxon>
        <taxon>Teleostei</taxon>
        <taxon>Notacanthiformes</taxon>
        <taxon>Halosauridae</taxon>
        <taxon>Aldrovandia</taxon>
    </lineage>
</organism>
<dbReference type="PROSITE" id="PS51233">
    <property type="entry name" value="VWFD"/>
    <property type="match status" value="1"/>
</dbReference>
<dbReference type="PANTHER" id="PTHR23345:SF29">
    <property type="entry name" value="VITELLOGENIN 3, PHOSVITINLESS"/>
    <property type="match status" value="1"/>
</dbReference>
<dbReference type="GO" id="GO:0045735">
    <property type="term" value="F:nutrient reservoir activity"/>
    <property type="evidence" value="ECO:0007669"/>
    <property type="project" value="UniProtKB-KW"/>
</dbReference>
<name>A0AAD7SUK9_9TELE</name>
<reference evidence="3" key="1">
    <citation type="journal article" date="2023" name="Science">
        <title>Genome structures resolve the early diversification of teleost fishes.</title>
        <authorList>
            <person name="Parey E."/>
            <person name="Louis A."/>
            <person name="Montfort J."/>
            <person name="Bouchez O."/>
            <person name="Roques C."/>
            <person name="Iampietro C."/>
            <person name="Lluch J."/>
            <person name="Castinel A."/>
            <person name="Donnadieu C."/>
            <person name="Desvignes T."/>
            <person name="Floi Bucao C."/>
            <person name="Jouanno E."/>
            <person name="Wen M."/>
            <person name="Mejri S."/>
            <person name="Dirks R."/>
            <person name="Jansen H."/>
            <person name="Henkel C."/>
            <person name="Chen W.J."/>
            <person name="Zahm M."/>
            <person name="Cabau C."/>
            <person name="Klopp C."/>
            <person name="Thompson A.W."/>
            <person name="Robinson-Rechavi M."/>
            <person name="Braasch I."/>
            <person name="Lecointre G."/>
            <person name="Bobe J."/>
            <person name="Postlethwait J.H."/>
            <person name="Berthelot C."/>
            <person name="Roest Crollius H."/>
            <person name="Guiguen Y."/>
        </authorList>
    </citation>
    <scope>NUCLEOTIDE SEQUENCE</scope>
    <source>
        <strain evidence="3">NC1722</strain>
    </source>
</reference>
<dbReference type="AlphaFoldDB" id="A0AAD7SUK9"/>
<dbReference type="InterPro" id="IPR001846">
    <property type="entry name" value="VWF_type-D"/>
</dbReference>
<feature type="domain" description="VWFD" evidence="2">
    <location>
        <begin position="1"/>
        <end position="156"/>
    </location>
</feature>
<evidence type="ECO:0000256" key="1">
    <source>
        <dbReference type="ARBA" id="ARBA00022761"/>
    </source>
</evidence>
<proteinExistence type="predicted"/>
<dbReference type="GO" id="GO:0005319">
    <property type="term" value="F:lipid transporter activity"/>
    <property type="evidence" value="ECO:0007669"/>
    <property type="project" value="TreeGrafter"/>
</dbReference>
<evidence type="ECO:0000259" key="2">
    <source>
        <dbReference type="PROSITE" id="PS51233"/>
    </source>
</evidence>
<sequence>MPKDCDLVVAQDCTTDLNFLVLMRENTNNKTEIAIRTPIGSLHMNYKTSGAPRMKLNDSPISVSALPLMDASGTLLIEKSQDGIVIQAPTLGLHSLFFDGKTIKVVIESWMRGKTCGLCGQADGERNIEFKKPNLQRAKSPVHFLSSWVLQGEACSDSCNLRRQQVKLEKMVHVLGAQSKCHSLEPILRCREGCSPTRTAEHSLGFHCTPLGTVGEYRSTFNSKTVHVEEFVDTHISCFCNTNECTAD</sequence>
<dbReference type="GO" id="GO:0071391">
    <property type="term" value="P:cellular response to estrogen stimulus"/>
    <property type="evidence" value="ECO:0007669"/>
    <property type="project" value="TreeGrafter"/>
</dbReference>
<accession>A0AAD7SUK9</accession>
<evidence type="ECO:0000313" key="3">
    <source>
        <dbReference type="EMBL" id="KAJ8408483.1"/>
    </source>
</evidence>
<keyword evidence="4" id="KW-1185">Reference proteome</keyword>
<evidence type="ECO:0000313" key="4">
    <source>
        <dbReference type="Proteomes" id="UP001221898"/>
    </source>
</evidence>
<dbReference type="Proteomes" id="UP001221898">
    <property type="component" value="Unassembled WGS sequence"/>
</dbReference>
<dbReference type="PANTHER" id="PTHR23345">
    <property type="entry name" value="VITELLOGENIN-RELATED"/>
    <property type="match status" value="1"/>
</dbReference>
<comment type="caution">
    <text evidence="3">The sequence shown here is derived from an EMBL/GenBank/DDBJ whole genome shotgun (WGS) entry which is preliminary data.</text>
</comment>
<protein>
    <recommendedName>
        <fullName evidence="2">VWFD domain-containing protein</fullName>
    </recommendedName>
</protein>
<dbReference type="GO" id="GO:0032355">
    <property type="term" value="P:response to estradiol"/>
    <property type="evidence" value="ECO:0007669"/>
    <property type="project" value="TreeGrafter"/>
</dbReference>
<dbReference type="Pfam" id="PF00094">
    <property type="entry name" value="VWD"/>
    <property type="match status" value="1"/>
</dbReference>